<evidence type="ECO:0000313" key="2">
    <source>
        <dbReference type="EMBL" id="ABD13738.1"/>
    </source>
</evidence>
<evidence type="ECO:0000256" key="1">
    <source>
        <dbReference type="SAM" id="MobiDB-lite"/>
    </source>
</evidence>
<protein>
    <recommendedName>
        <fullName evidence="4">DUF3263 domain-containing protein</fullName>
    </recommendedName>
</protein>
<proteinExistence type="predicted"/>
<sequence>MEAAHPLPPERLPPEKPAPEKPAPEKPARADVPPNELSDRDRRMLRFEQGWWRHPGAKEEAIRVEFGLSSTRYYQLLNRLIDSEAALIADPMLVRRLRRLREQRRAARSGRHDRAER</sequence>
<evidence type="ECO:0000313" key="3">
    <source>
        <dbReference type="Proteomes" id="UP000001937"/>
    </source>
</evidence>
<organism evidence="2 3">
    <name type="scientific">Frankia casuarinae (strain DSM 45818 / CECT 9043 / HFP020203 / CcI3)</name>
    <dbReference type="NCBI Taxonomy" id="106370"/>
    <lineage>
        <taxon>Bacteria</taxon>
        <taxon>Bacillati</taxon>
        <taxon>Actinomycetota</taxon>
        <taxon>Actinomycetes</taxon>
        <taxon>Frankiales</taxon>
        <taxon>Frankiaceae</taxon>
        <taxon>Frankia</taxon>
    </lineage>
</organism>
<feature type="region of interest" description="Disordered" evidence="1">
    <location>
        <begin position="1"/>
        <end position="41"/>
    </location>
</feature>
<gene>
    <name evidence="2" type="ordered locus">Francci3_4392</name>
</gene>
<dbReference type="STRING" id="106370.Francci3_4392"/>
<feature type="compositionally biased region" description="Pro residues" evidence="1">
    <location>
        <begin position="1"/>
        <end position="11"/>
    </location>
</feature>
<feature type="compositionally biased region" description="Basic and acidic residues" evidence="1">
    <location>
        <begin position="12"/>
        <end position="29"/>
    </location>
</feature>
<dbReference type="Proteomes" id="UP000001937">
    <property type="component" value="Chromosome"/>
</dbReference>
<dbReference type="EMBL" id="CP000249">
    <property type="protein sequence ID" value="ABD13738.1"/>
    <property type="molecule type" value="Genomic_DNA"/>
</dbReference>
<keyword evidence="3" id="KW-1185">Reference proteome</keyword>
<name>Q2J4Q4_FRACC</name>
<reference evidence="2 3" key="1">
    <citation type="journal article" date="2007" name="Genome Res.">
        <title>Genome characteristics of facultatively symbiotic Frankia sp. strains reflect host range and host plant biogeography.</title>
        <authorList>
            <person name="Normand P."/>
            <person name="Lapierre P."/>
            <person name="Tisa L.S."/>
            <person name="Gogarten J.P."/>
            <person name="Alloisio N."/>
            <person name="Bagnarol E."/>
            <person name="Bassi C.A."/>
            <person name="Berry A.M."/>
            <person name="Bickhart D.M."/>
            <person name="Choisne N."/>
            <person name="Couloux A."/>
            <person name="Cournoyer B."/>
            <person name="Cruveiller S."/>
            <person name="Daubin V."/>
            <person name="Demange N."/>
            <person name="Francino M.P."/>
            <person name="Goltsman E."/>
            <person name="Huang Y."/>
            <person name="Kopp O.R."/>
            <person name="Labarre L."/>
            <person name="Lapidus A."/>
            <person name="Lavire C."/>
            <person name="Marechal J."/>
            <person name="Martinez M."/>
            <person name="Mastronunzio J.E."/>
            <person name="Mullin B.C."/>
            <person name="Niemann J."/>
            <person name="Pujic P."/>
            <person name="Rawnsley T."/>
            <person name="Rouy Z."/>
            <person name="Schenowitz C."/>
            <person name="Sellstedt A."/>
            <person name="Tavares F."/>
            <person name="Tomkins J.P."/>
            <person name="Vallenet D."/>
            <person name="Valverde C."/>
            <person name="Wall L.G."/>
            <person name="Wang Y."/>
            <person name="Medigue C."/>
            <person name="Benson D.R."/>
        </authorList>
    </citation>
    <scope>NUCLEOTIDE SEQUENCE [LARGE SCALE GENOMIC DNA]</scope>
    <source>
        <strain evidence="3">DSM 45818 / CECT 9043 / CcI3</strain>
    </source>
</reference>
<accession>Q2J4Q4</accession>
<evidence type="ECO:0008006" key="4">
    <source>
        <dbReference type="Google" id="ProtNLM"/>
    </source>
</evidence>
<dbReference type="AlphaFoldDB" id="Q2J4Q4"/>
<dbReference type="eggNOG" id="ENOG5032SVJ">
    <property type="taxonomic scope" value="Bacteria"/>
</dbReference>
<dbReference type="KEGG" id="fra:Francci3_4392"/>
<dbReference type="Pfam" id="PF11662">
    <property type="entry name" value="DUF3263"/>
    <property type="match status" value="1"/>
</dbReference>
<dbReference type="HOGENOM" id="CLU_108860_1_1_11"/>
<dbReference type="RefSeq" id="WP_011438746.1">
    <property type="nucleotide sequence ID" value="NC_007777.1"/>
</dbReference>
<dbReference type="InterPro" id="IPR021678">
    <property type="entry name" value="DUF3263"/>
</dbReference>